<proteinExistence type="predicted"/>
<feature type="transmembrane region" description="Helical" evidence="1">
    <location>
        <begin position="179"/>
        <end position="202"/>
    </location>
</feature>
<protein>
    <recommendedName>
        <fullName evidence="4">PH domain-containing protein</fullName>
    </recommendedName>
</protein>
<keyword evidence="1" id="KW-0812">Transmembrane</keyword>
<feature type="transmembrane region" description="Helical" evidence="1">
    <location>
        <begin position="47"/>
        <end position="65"/>
    </location>
</feature>
<evidence type="ECO:0008006" key="4">
    <source>
        <dbReference type="Google" id="ProtNLM"/>
    </source>
</evidence>
<comment type="caution">
    <text evidence="2">The sequence shown here is derived from an EMBL/GenBank/DDBJ whole genome shotgun (WGS) entry which is preliminary data.</text>
</comment>
<name>A0A934QT12_9PSEU</name>
<accession>A0A934QT12</accession>
<dbReference type="Proteomes" id="UP000635245">
    <property type="component" value="Unassembled WGS sequence"/>
</dbReference>
<organism evidence="2 3">
    <name type="scientific">Prauserella cavernicola</name>
    <dbReference type="NCBI Taxonomy" id="2800127"/>
    <lineage>
        <taxon>Bacteria</taxon>
        <taxon>Bacillati</taxon>
        <taxon>Actinomycetota</taxon>
        <taxon>Actinomycetes</taxon>
        <taxon>Pseudonocardiales</taxon>
        <taxon>Pseudonocardiaceae</taxon>
        <taxon>Prauserella</taxon>
    </lineage>
</organism>
<feature type="transmembrane region" description="Helical" evidence="1">
    <location>
        <begin position="21"/>
        <end position="41"/>
    </location>
</feature>
<evidence type="ECO:0000313" key="2">
    <source>
        <dbReference type="EMBL" id="MBK1787717.1"/>
    </source>
</evidence>
<keyword evidence="1" id="KW-0472">Membrane</keyword>
<reference evidence="2" key="1">
    <citation type="submission" date="2020-12" db="EMBL/GenBank/DDBJ databases">
        <title>Prauserella sp. ASG 168, a novel actinomycete isolated from cave rock.</title>
        <authorList>
            <person name="Suriyachadkun C."/>
        </authorList>
    </citation>
    <scope>NUCLEOTIDE SEQUENCE</scope>
    <source>
        <strain evidence="2">ASG 168</strain>
    </source>
</reference>
<keyword evidence="1" id="KW-1133">Transmembrane helix</keyword>
<evidence type="ECO:0000256" key="1">
    <source>
        <dbReference type="SAM" id="Phobius"/>
    </source>
</evidence>
<evidence type="ECO:0000313" key="3">
    <source>
        <dbReference type="Proteomes" id="UP000635245"/>
    </source>
</evidence>
<keyword evidence="3" id="KW-1185">Reference proteome</keyword>
<dbReference type="RefSeq" id="WP_200322639.1">
    <property type="nucleotide sequence ID" value="NZ_JAENJH010000007.1"/>
</dbReference>
<dbReference type="EMBL" id="JAENJH010000007">
    <property type="protein sequence ID" value="MBK1787717.1"/>
    <property type="molecule type" value="Genomic_DNA"/>
</dbReference>
<sequence>MSGIVAGPPPLVEITPSRSSMVRTVAVMGLAVGVLGIAAVGSSAPGVMAGVAGLLAPFFALVVLYQKRARVTLTHTEFGTTALFGTRRTSRAEIGAVVRATLPPPPRGGSGPIHNVFVVDRSGNKVARLYDTLYARADLDRLVAELRVPVYGPDPGHVVTAKQLGEQFPGLVPWIERRVFLAAALISVGVLVFAIVLAVIIYELYY</sequence>
<dbReference type="AlphaFoldDB" id="A0A934QT12"/>
<gene>
    <name evidence="2" type="ORF">JHE00_25600</name>
</gene>